<dbReference type="Proteomes" id="UP000596381">
    <property type="component" value="Segment"/>
</dbReference>
<protein>
    <submittedName>
        <fullName evidence="1">Uncharacterized protein</fullName>
    </submittedName>
</protein>
<gene>
    <name evidence="1" type="ORF">vBKpMFBKp24_037</name>
</gene>
<keyword evidence="2" id="KW-1185">Reference proteome</keyword>
<evidence type="ECO:0000313" key="2">
    <source>
        <dbReference type="Proteomes" id="UP000596381"/>
    </source>
</evidence>
<sequence length="89" mass="10295">MNMTEHLLTRHYDVNRYPTNWLTEDTLTVPLFGFDHKLRGYQVYTPGAPKKTKNPKEARYFTRLLGNVGVFGLEISTSTRSCIFNGVRL</sequence>
<evidence type="ECO:0000313" key="1">
    <source>
        <dbReference type="EMBL" id="QQV92316.1"/>
    </source>
</evidence>
<name>A0A7U0GBW2_9CAUD</name>
<reference evidence="1 2" key="1">
    <citation type="submission" date="2020-12" db="EMBL/GenBank/DDBJ databases">
        <title>Genomic characterization of four novel bacteriophages infecting Klebsiella pneumoniae.</title>
        <authorList>
            <person name="Estrada Bonilla B."/>
            <person name="Costa A.R."/>
            <person name="van Rossum T."/>
            <person name="Hagedoorn S."/>
            <person name="Wallinga H."/>
            <person name="Xiao M."/>
            <person name="Song W."/>
            <person name="Haas P.-J."/>
            <person name="Nobrega F.L."/>
            <person name="Brouns S.J.J."/>
        </authorList>
    </citation>
    <scope>NUCLEOTIDE SEQUENCE [LARGE SCALE GENOMIC DNA]</scope>
</reference>
<organism evidence="1 2">
    <name type="scientific">Klebsiella phage vB_KpM_FBKp24</name>
    <dbReference type="NCBI Taxonomy" id="2801834"/>
    <lineage>
        <taxon>Viruses</taxon>
        <taxon>Duplodnaviria</taxon>
        <taxon>Heunggongvirae</taxon>
        <taxon>Uroviricota</taxon>
        <taxon>Caudoviricetes</taxon>
        <taxon>Chimalliviridae</taxon>
        <taxon>Maaswegvirus</taxon>
        <taxon>Maaswegvirus Kp24</taxon>
    </lineage>
</organism>
<dbReference type="EMBL" id="MW394391">
    <property type="protein sequence ID" value="QQV92316.1"/>
    <property type="molecule type" value="Genomic_DNA"/>
</dbReference>
<accession>A0A7U0GBW2</accession>
<proteinExistence type="predicted"/>